<proteinExistence type="predicted"/>
<reference evidence="2" key="1">
    <citation type="submission" date="2021-02" db="EMBL/GenBank/DDBJ databases">
        <authorList>
            <person name="Nieuwenhuis M."/>
            <person name="Van De Peppel L.J.J."/>
        </authorList>
    </citation>
    <scope>NUCLEOTIDE SEQUENCE</scope>
    <source>
        <strain evidence="2">D49</strain>
    </source>
</reference>
<evidence type="ECO:0000313" key="3">
    <source>
        <dbReference type="Proteomes" id="UP000717328"/>
    </source>
</evidence>
<comment type="caution">
    <text evidence="2">The sequence shown here is derived from an EMBL/GenBank/DDBJ whole genome shotgun (WGS) entry which is preliminary data.</text>
</comment>
<gene>
    <name evidence="2" type="ORF">H0H81_008972</name>
</gene>
<accession>A0A9P7GPZ5</accession>
<feature type="region of interest" description="Disordered" evidence="1">
    <location>
        <begin position="394"/>
        <end position="414"/>
    </location>
</feature>
<reference evidence="2" key="2">
    <citation type="submission" date="2021-10" db="EMBL/GenBank/DDBJ databases">
        <title>Phylogenomics reveals ancestral predisposition of the termite-cultivated fungus Termitomyces towards a domesticated lifestyle.</title>
        <authorList>
            <person name="Auxier B."/>
            <person name="Grum-Grzhimaylo A."/>
            <person name="Cardenas M.E."/>
            <person name="Lodge J.D."/>
            <person name="Laessoe T."/>
            <person name="Pedersen O."/>
            <person name="Smith M.E."/>
            <person name="Kuyper T.W."/>
            <person name="Franco-Molano E.A."/>
            <person name="Baroni T.J."/>
            <person name="Aanen D.K."/>
        </authorList>
    </citation>
    <scope>NUCLEOTIDE SEQUENCE</scope>
    <source>
        <strain evidence="2">D49</strain>
    </source>
</reference>
<name>A0A9P7GPZ5_9AGAR</name>
<dbReference type="EMBL" id="JABCKI010000255">
    <property type="protein sequence ID" value="KAG5651355.1"/>
    <property type="molecule type" value="Genomic_DNA"/>
</dbReference>
<organism evidence="2 3">
    <name type="scientific">Sphagnurus paluster</name>
    <dbReference type="NCBI Taxonomy" id="117069"/>
    <lineage>
        <taxon>Eukaryota</taxon>
        <taxon>Fungi</taxon>
        <taxon>Dikarya</taxon>
        <taxon>Basidiomycota</taxon>
        <taxon>Agaricomycotina</taxon>
        <taxon>Agaricomycetes</taxon>
        <taxon>Agaricomycetidae</taxon>
        <taxon>Agaricales</taxon>
        <taxon>Tricholomatineae</taxon>
        <taxon>Lyophyllaceae</taxon>
        <taxon>Sphagnurus</taxon>
    </lineage>
</organism>
<evidence type="ECO:0000256" key="1">
    <source>
        <dbReference type="SAM" id="MobiDB-lite"/>
    </source>
</evidence>
<sequence>MSRLTASPFHKPAPFEFPRVPLSPPETNAEIIGPSRMASSGSLLGPNDHRHGDIEPSPALSTPTPESAGAHNGVTMTPRVSDEFWPYIWSHVFDANATVRPPISGKIEFDIDIRQARWYTSWMASSHRDYVDHPFSANPSVAPSVTHHERGESKTTFQDVDDEEPRFAAPVTRHVPRKLSLVDRYDMMSVRSGTRHGSRSALSPPEQVHPSSQVLSPIFQEEEPKSAKHDLDSRVKSWRASAVLKPTPLAATGQTSLEPVNMPNTLPIEDDLLATPDEELNLADFAWSVSSEGPNDYDPMSPMSWDHVPSVHIAHRMEGSVCLTPTTYTSFGPSDYTLSSPGSSIYRLPSPDVARRMYEDVPPTPSTVTSWGPVASLPSSPLYSEYRSRSVHLGDRGDYSRPVTPSTATSWGAPLSYPPSPSTPFYMNTPDAGHRGFEDSEMFVRHMPWGHSWPYKMKSSISRSGDLQCPVTDGAIVPSRHSQQAIPWVLSWPAWSVGAQQYGTVHSSQSHQLTPWAFSWPARSVDARTRSLVLPSSLNPPREQTSPWAYSWPYRGISRSVDAQALPPPQQVVSPWAHSWPYQGVPPSPNALTHTPWEHLWPYIGTSQSVDVQAPQKAVSPWVHSWPYQGISRPGGVKTRSPWAHSWPYSVQSGEVDVLVSSATQETCSLGSLQQGTVPWSLLWPYRSLKEDSGPIFTHLPLAYPRLVLCTPSTTVIEF</sequence>
<keyword evidence="3" id="KW-1185">Reference proteome</keyword>
<protein>
    <submittedName>
        <fullName evidence="2">Uncharacterized protein</fullName>
    </submittedName>
</protein>
<dbReference type="OrthoDB" id="3269353at2759"/>
<feature type="region of interest" description="Disordered" evidence="1">
    <location>
        <begin position="15"/>
        <end position="75"/>
    </location>
</feature>
<dbReference type="AlphaFoldDB" id="A0A9P7GPZ5"/>
<feature type="region of interest" description="Disordered" evidence="1">
    <location>
        <begin position="192"/>
        <end position="212"/>
    </location>
</feature>
<feature type="region of interest" description="Disordered" evidence="1">
    <location>
        <begin position="141"/>
        <end position="168"/>
    </location>
</feature>
<dbReference type="Proteomes" id="UP000717328">
    <property type="component" value="Unassembled WGS sequence"/>
</dbReference>
<evidence type="ECO:0000313" key="2">
    <source>
        <dbReference type="EMBL" id="KAG5651355.1"/>
    </source>
</evidence>